<protein>
    <submittedName>
        <fullName evidence="1">Uncharacterized protein</fullName>
    </submittedName>
</protein>
<name>A0A2P2JME6_RHIMU</name>
<accession>A0A2P2JME6</accession>
<reference evidence="1" key="1">
    <citation type="submission" date="2018-02" db="EMBL/GenBank/DDBJ databases">
        <title>Rhizophora mucronata_Transcriptome.</title>
        <authorList>
            <person name="Meera S.P."/>
            <person name="Sreeshan A."/>
            <person name="Augustine A."/>
        </authorList>
    </citation>
    <scope>NUCLEOTIDE SEQUENCE</scope>
    <source>
        <tissue evidence="1">Leaf</tissue>
    </source>
</reference>
<sequence length="42" mass="4782">MLDQNATIIMLKIDAFSFMQPKDLLINLSSKPICVFSLSTRH</sequence>
<dbReference type="AlphaFoldDB" id="A0A2P2JME6"/>
<evidence type="ECO:0000313" key="1">
    <source>
        <dbReference type="EMBL" id="MBW94639.1"/>
    </source>
</evidence>
<organism evidence="1">
    <name type="scientific">Rhizophora mucronata</name>
    <name type="common">Asiatic mangrove</name>
    <dbReference type="NCBI Taxonomy" id="61149"/>
    <lineage>
        <taxon>Eukaryota</taxon>
        <taxon>Viridiplantae</taxon>
        <taxon>Streptophyta</taxon>
        <taxon>Embryophyta</taxon>
        <taxon>Tracheophyta</taxon>
        <taxon>Spermatophyta</taxon>
        <taxon>Magnoliopsida</taxon>
        <taxon>eudicotyledons</taxon>
        <taxon>Gunneridae</taxon>
        <taxon>Pentapetalae</taxon>
        <taxon>rosids</taxon>
        <taxon>fabids</taxon>
        <taxon>Malpighiales</taxon>
        <taxon>Rhizophoraceae</taxon>
        <taxon>Rhizophora</taxon>
    </lineage>
</organism>
<dbReference type="EMBL" id="GGEC01014156">
    <property type="protein sequence ID" value="MBW94639.1"/>
    <property type="molecule type" value="Transcribed_RNA"/>
</dbReference>
<proteinExistence type="predicted"/>